<proteinExistence type="predicted"/>
<protein>
    <submittedName>
        <fullName evidence="2">Uncharacterized protein</fullName>
    </submittedName>
</protein>
<evidence type="ECO:0000313" key="2">
    <source>
        <dbReference type="EMBL" id="KAK6629757.1"/>
    </source>
</evidence>
<feature type="compositionally biased region" description="Polar residues" evidence="1">
    <location>
        <begin position="28"/>
        <end position="43"/>
    </location>
</feature>
<dbReference type="EMBL" id="JAWJWE010000036">
    <property type="protein sequence ID" value="KAK6629757.1"/>
    <property type="molecule type" value="Genomic_DNA"/>
</dbReference>
<reference evidence="2 3" key="1">
    <citation type="submission" date="2023-10" db="EMBL/GenBank/DDBJ databases">
        <title>Genomes of two closely related lineages of the louse Polyplax serrata with different host specificities.</title>
        <authorList>
            <person name="Martinu J."/>
            <person name="Tarabai H."/>
            <person name="Stefka J."/>
            <person name="Hypsa V."/>
        </authorList>
    </citation>
    <scope>NUCLEOTIDE SEQUENCE [LARGE SCALE GENOMIC DNA]</scope>
    <source>
        <strain evidence="2">HR10_N</strain>
    </source>
</reference>
<sequence>MTGKGKVLTRQGSSKKQTDFLPCPRGQLSGTKSVENEQRISSGKTHRSEAPHVPMRTCQTKKKRKFPAAQRSNGATPASNPIWSLEIFVKPLIHIKSGDLVVQLMKNMSPPPKHLLLTQRQPTNTKPNVKGHLQDAAFCGQQSGCSVVGQVRRSDGFISNRTTNDDFYKRMQQPILAGEVSHKIPPN</sequence>
<evidence type="ECO:0000313" key="3">
    <source>
        <dbReference type="Proteomes" id="UP001372834"/>
    </source>
</evidence>
<comment type="caution">
    <text evidence="2">The sequence shown here is derived from an EMBL/GenBank/DDBJ whole genome shotgun (WGS) entry which is preliminary data.</text>
</comment>
<accession>A0AAN8PPJ3</accession>
<organism evidence="2 3">
    <name type="scientific">Polyplax serrata</name>
    <name type="common">Common mouse louse</name>
    <dbReference type="NCBI Taxonomy" id="468196"/>
    <lineage>
        <taxon>Eukaryota</taxon>
        <taxon>Metazoa</taxon>
        <taxon>Ecdysozoa</taxon>
        <taxon>Arthropoda</taxon>
        <taxon>Hexapoda</taxon>
        <taxon>Insecta</taxon>
        <taxon>Pterygota</taxon>
        <taxon>Neoptera</taxon>
        <taxon>Paraneoptera</taxon>
        <taxon>Psocodea</taxon>
        <taxon>Troctomorpha</taxon>
        <taxon>Phthiraptera</taxon>
        <taxon>Anoplura</taxon>
        <taxon>Polyplacidae</taxon>
        <taxon>Polyplax</taxon>
    </lineage>
</organism>
<feature type="region of interest" description="Disordered" evidence="1">
    <location>
        <begin position="1"/>
        <end position="77"/>
    </location>
</feature>
<evidence type="ECO:0000256" key="1">
    <source>
        <dbReference type="SAM" id="MobiDB-lite"/>
    </source>
</evidence>
<dbReference type="Proteomes" id="UP001372834">
    <property type="component" value="Unassembled WGS sequence"/>
</dbReference>
<name>A0AAN8PPJ3_POLSC</name>
<dbReference type="AlphaFoldDB" id="A0AAN8PPJ3"/>
<gene>
    <name evidence="2" type="ORF">RUM43_003575</name>
</gene>